<sequence>MKEFGELLQRFDPNLDYLSARENAIRFGVGNGSNQLRSYFNEVVYKGFHGGLNITDEKAIVDYLISSNNDLKKTLCDEKLLEFVYFLASEKEANNGFIYITKETGLFASI</sequence>
<dbReference type="Proteomes" id="UP001226720">
    <property type="component" value="Unassembled WGS sequence"/>
</dbReference>
<name>A0ABU0K486_9BACL</name>
<evidence type="ECO:0000313" key="2">
    <source>
        <dbReference type="Proteomes" id="UP001226720"/>
    </source>
</evidence>
<organism evidence="1 2">
    <name type="scientific">Guptibacillus hwajinpoensis</name>
    <dbReference type="NCBI Taxonomy" id="208199"/>
    <lineage>
        <taxon>Bacteria</taxon>
        <taxon>Bacillati</taxon>
        <taxon>Bacillota</taxon>
        <taxon>Bacilli</taxon>
        <taxon>Bacillales</taxon>
        <taxon>Guptibacillaceae</taxon>
        <taxon>Guptibacillus</taxon>
    </lineage>
</organism>
<comment type="caution">
    <text evidence="1">The sequence shown here is derived from an EMBL/GenBank/DDBJ whole genome shotgun (WGS) entry which is preliminary data.</text>
</comment>
<protein>
    <submittedName>
        <fullName evidence="1">Uncharacterized protein</fullName>
    </submittedName>
</protein>
<keyword evidence="2" id="KW-1185">Reference proteome</keyword>
<evidence type="ECO:0000313" key="1">
    <source>
        <dbReference type="EMBL" id="MDQ0483099.1"/>
    </source>
</evidence>
<gene>
    <name evidence="1" type="ORF">QO000_002071</name>
</gene>
<dbReference type="EMBL" id="JAUSWM010000003">
    <property type="protein sequence ID" value="MDQ0483099.1"/>
    <property type="molecule type" value="Genomic_DNA"/>
</dbReference>
<reference evidence="1" key="1">
    <citation type="submission" date="2023-07" db="EMBL/GenBank/DDBJ databases">
        <title>Genomic Encyclopedia of Type Strains, Phase IV (KMG-IV): sequencing the most valuable type-strain genomes for metagenomic binning, comparative biology and taxonomic classification.</title>
        <authorList>
            <person name="Goeker M."/>
        </authorList>
    </citation>
    <scope>NUCLEOTIDE SEQUENCE [LARGE SCALE GENOMIC DNA]</scope>
    <source>
        <strain evidence="1">JSM 076093</strain>
    </source>
</reference>
<accession>A0ABU0K486</accession>
<proteinExistence type="predicted"/>